<evidence type="ECO:0008006" key="4">
    <source>
        <dbReference type="Google" id="ProtNLM"/>
    </source>
</evidence>
<dbReference type="EMBL" id="MVIT01000043">
    <property type="protein sequence ID" value="OOV46674.1"/>
    <property type="molecule type" value="Genomic_DNA"/>
</dbReference>
<name>A0A1T1E0T4_9LEPT</name>
<protein>
    <recommendedName>
        <fullName evidence="4">PF07600 family protein</fullName>
    </recommendedName>
</protein>
<reference evidence="2 3" key="1">
    <citation type="submission" date="2017-02" db="EMBL/GenBank/DDBJ databases">
        <title>Comparative genomic analysis of Brazilian Leptospira kirschneri strains of different serogroups.</title>
        <authorList>
            <person name="Moreno L.Z."/>
            <person name="Miraglia F."/>
            <person name="Kremer F.S."/>
            <person name="Eslabao M.R."/>
            <person name="Lilenbaum W."/>
            <person name="Dellagostin O.A."/>
            <person name="Moreno A.M."/>
        </authorList>
    </citation>
    <scope>NUCLEOTIDE SEQUENCE [LARGE SCALE GENOMIC DNA]</scope>
    <source>
        <strain evidence="2 3">M110/06</strain>
    </source>
</reference>
<evidence type="ECO:0000313" key="3">
    <source>
        <dbReference type="Proteomes" id="UP000191008"/>
    </source>
</evidence>
<gene>
    <name evidence="2" type="ORF">B1J93_03345</name>
</gene>
<comment type="caution">
    <text evidence="2">The sequence shown here is derived from an EMBL/GenBank/DDBJ whole genome shotgun (WGS) entry which is preliminary data.</text>
</comment>
<dbReference type="InterPro" id="IPR011458">
    <property type="entry name" value="DUF1564"/>
</dbReference>
<organism evidence="2 3">
    <name type="scientific">Leptospira kirschneri serovar Pomona</name>
    <dbReference type="NCBI Taxonomy" id="561005"/>
    <lineage>
        <taxon>Bacteria</taxon>
        <taxon>Pseudomonadati</taxon>
        <taxon>Spirochaetota</taxon>
        <taxon>Spirochaetia</taxon>
        <taxon>Leptospirales</taxon>
        <taxon>Leptospiraceae</taxon>
        <taxon>Leptospira</taxon>
    </lineage>
</organism>
<dbReference type="AlphaFoldDB" id="A0A1T1E0T4"/>
<sequence length="193" mass="22862">MVKKDQTSSRHIRNLSNEQKNSKLITDKKSISKRKRNSPSDLWIPRVKIPHLTKRISQFKSLKCMLHFLLKKNRHRLHSLFAHSQKEKTLYQETELELVRFSFRPNAADWAELRLAARYYGVSICNFFVMLLTFDENENKGSSKSFWNDFKNRKFQNSEILLIQLISSKRNTLFFSIVTGFNTFHGFERKSSA</sequence>
<accession>A0A1T1E0T4</accession>
<dbReference type="RefSeq" id="WP_020767119.1">
    <property type="nucleotide sequence ID" value="NZ_MVIT01000043.1"/>
</dbReference>
<evidence type="ECO:0000313" key="2">
    <source>
        <dbReference type="EMBL" id="OOV46674.1"/>
    </source>
</evidence>
<dbReference type="Proteomes" id="UP000191008">
    <property type="component" value="Unassembled WGS sequence"/>
</dbReference>
<feature type="region of interest" description="Disordered" evidence="1">
    <location>
        <begin position="1"/>
        <end position="38"/>
    </location>
</feature>
<feature type="compositionally biased region" description="Polar residues" evidence="1">
    <location>
        <begin position="14"/>
        <end position="24"/>
    </location>
</feature>
<proteinExistence type="predicted"/>
<evidence type="ECO:0000256" key="1">
    <source>
        <dbReference type="SAM" id="MobiDB-lite"/>
    </source>
</evidence>
<dbReference type="Pfam" id="PF07600">
    <property type="entry name" value="DUF1564"/>
    <property type="match status" value="1"/>
</dbReference>